<keyword evidence="2" id="KW-0238">DNA-binding</keyword>
<accession>A0A3B9ITJ7</accession>
<dbReference type="PANTHER" id="PTHR24567">
    <property type="entry name" value="CRP FAMILY TRANSCRIPTIONAL REGULATORY PROTEIN"/>
    <property type="match status" value="1"/>
</dbReference>
<dbReference type="GO" id="GO:0003677">
    <property type="term" value="F:DNA binding"/>
    <property type="evidence" value="ECO:0007669"/>
    <property type="project" value="UniProtKB-KW"/>
</dbReference>
<dbReference type="PANTHER" id="PTHR24567:SF75">
    <property type="entry name" value="FUMARATE AND NITRATE REDUCTION REGULATORY PROTEIN"/>
    <property type="match status" value="1"/>
</dbReference>
<name>A0A3B9ITJ7_9PROT</name>
<organism evidence="5 6">
    <name type="scientific">Tistrella mobilis</name>
    <dbReference type="NCBI Taxonomy" id="171437"/>
    <lineage>
        <taxon>Bacteria</taxon>
        <taxon>Pseudomonadati</taxon>
        <taxon>Pseudomonadota</taxon>
        <taxon>Alphaproteobacteria</taxon>
        <taxon>Geminicoccales</taxon>
        <taxon>Geminicoccaceae</taxon>
        <taxon>Tistrella</taxon>
    </lineage>
</organism>
<evidence type="ECO:0000259" key="4">
    <source>
        <dbReference type="PROSITE" id="PS51063"/>
    </source>
</evidence>
<evidence type="ECO:0000256" key="2">
    <source>
        <dbReference type="ARBA" id="ARBA00023125"/>
    </source>
</evidence>
<feature type="domain" description="HTH crp-type" evidence="4">
    <location>
        <begin position="156"/>
        <end position="230"/>
    </location>
</feature>
<evidence type="ECO:0000256" key="1">
    <source>
        <dbReference type="ARBA" id="ARBA00023015"/>
    </source>
</evidence>
<dbReference type="SMART" id="SM00419">
    <property type="entry name" value="HTH_CRP"/>
    <property type="match status" value="1"/>
</dbReference>
<gene>
    <name evidence="5" type="ORF">DCK97_27395</name>
</gene>
<dbReference type="InterPro" id="IPR036390">
    <property type="entry name" value="WH_DNA-bd_sf"/>
</dbReference>
<dbReference type="Gene3D" id="2.60.120.10">
    <property type="entry name" value="Jelly Rolls"/>
    <property type="match status" value="1"/>
</dbReference>
<dbReference type="InterPro" id="IPR036388">
    <property type="entry name" value="WH-like_DNA-bd_sf"/>
</dbReference>
<dbReference type="InterPro" id="IPR000595">
    <property type="entry name" value="cNMP-bd_dom"/>
</dbReference>
<comment type="caution">
    <text evidence="5">The sequence shown here is derived from an EMBL/GenBank/DDBJ whole genome shotgun (WGS) entry which is preliminary data.</text>
</comment>
<protein>
    <submittedName>
        <fullName evidence="5">Crp/Fnr family transcriptional regulator</fullName>
    </submittedName>
</protein>
<evidence type="ECO:0000256" key="3">
    <source>
        <dbReference type="ARBA" id="ARBA00023163"/>
    </source>
</evidence>
<dbReference type="Proteomes" id="UP000257706">
    <property type="component" value="Unassembled WGS sequence"/>
</dbReference>
<proteinExistence type="predicted"/>
<dbReference type="PROSITE" id="PS51063">
    <property type="entry name" value="HTH_CRP_2"/>
    <property type="match status" value="1"/>
</dbReference>
<sequence length="262" mass="29882">MRDIYTRKSPRSGDCLIDKMGYYLELSRPDIEHLTDLQRQEQTWRVRDVVREMGAPTEMFYVVKTGWCFSYTIMADGRRQVLQIHHPGDVIGIPDIAYEHAVTGLQAATDLCLCPFPKSRLDTIFTDSPRLTALIMTLGMIDHVVLLDRIRTIGRMNADERVAHFLLEILSRLRITNPDVGDSFELPLSQELVGDTLGLTNVYVSRTLSLMERAGLIERIDRSIRIADEQGLRDMADFQDRYYRIDTSWFPGGALEKLSAGA</sequence>
<dbReference type="GO" id="GO:0003700">
    <property type="term" value="F:DNA-binding transcription factor activity"/>
    <property type="evidence" value="ECO:0007669"/>
    <property type="project" value="TreeGrafter"/>
</dbReference>
<dbReference type="InterPro" id="IPR018490">
    <property type="entry name" value="cNMP-bd_dom_sf"/>
</dbReference>
<keyword evidence="1" id="KW-0805">Transcription regulation</keyword>
<dbReference type="GO" id="GO:0005829">
    <property type="term" value="C:cytosol"/>
    <property type="evidence" value="ECO:0007669"/>
    <property type="project" value="TreeGrafter"/>
</dbReference>
<dbReference type="AlphaFoldDB" id="A0A3B9ITJ7"/>
<evidence type="ECO:0000313" key="6">
    <source>
        <dbReference type="Proteomes" id="UP000257706"/>
    </source>
</evidence>
<dbReference type="SUPFAM" id="SSF51206">
    <property type="entry name" value="cAMP-binding domain-like"/>
    <property type="match status" value="1"/>
</dbReference>
<reference evidence="5 6" key="1">
    <citation type="journal article" date="2018" name="Nat. Biotechnol.">
        <title>A standardized bacterial taxonomy based on genome phylogeny substantially revises the tree of life.</title>
        <authorList>
            <person name="Parks D.H."/>
            <person name="Chuvochina M."/>
            <person name="Waite D.W."/>
            <person name="Rinke C."/>
            <person name="Skarshewski A."/>
            <person name="Chaumeil P.A."/>
            <person name="Hugenholtz P."/>
        </authorList>
    </citation>
    <scope>NUCLEOTIDE SEQUENCE [LARGE SCALE GENOMIC DNA]</scope>
    <source>
        <strain evidence="5">UBA8739</strain>
    </source>
</reference>
<dbReference type="InterPro" id="IPR014710">
    <property type="entry name" value="RmlC-like_jellyroll"/>
</dbReference>
<dbReference type="EMBL" id="DMAI01000450">
    <property type="protein sequence ID" value="HAE51144.1"/>
    <property type="molecule type" value="Genomic_DNA"/>
</dbReference>
<dbReference type="InterPro" id="IPR012318">
    <property type="entry name" value="HTH_CRP"/>
</dbReference>
<dbReference type="Pfam" id="PF00027">
    <property type="entry name" value="cNMP_binding"/>
    <property type="match status" value="1"/>
</dbReference>
<dbReference type="Gene3D" id="1.10.10.10">
    <property type="entry name" value="Winged helix-like DNA-binding domain superfamily/Winged helix DNA-binding domain"/>
    <property type="match status" value="1"/>
</dbReference>
<dbReference type="CDD" id="cd00038">
    <property type="entry name" value="CAP_ED"/>
    <property type="match status" value="1"/>
</dbReference>
<dbReference type="Pfam" id="PF13545">
    <property type="entry name" value="HTH_Crp_2"/>
    <property type="match status" value="1"/>
</dbReference>
<dbReference type="SUPFAM" id="SSF46785">
    <property type="entry name" value="Winged helix' DNA-binding domain"/>
    <property type="match status" value="1"/>
</dbReference>
<evidence type="ECO:0000313" key="5">
    <source>
        <dbReference type="EMBL" id="HAE51144.1"/>
    </source>
</evidence>
<keyword evidence="3" id="KW-0804">Transcription</keyword>
<dbReference type="InterPro" id="IPR050397">
    <property type="entry name" value="Env_Response_Regulators"/>
</dbReference>